<comment type="similarity">
    <text evidence="4">Belongs to the GRAS family.</text>
</comment>
<dbReference type="InterPro" id="IPR001878">
    <property type="entry name" value="Znf_CCHC"/>
</dbReference>
<feature type="region of interest" description="Leucine repeat I (LRI)" evidence="4">
    <location>
        <begin position="1982"/>
        <end position="2042"/>
    </location>
</feature>
<feature type="region of interest" description="SAW" evidence="4">
    <location>
        <begin position="1637"/>
        <end position="1716"/>
    </location>
</feature>
<feature type="region of interest" description="VHIID" evidence="4">
    <location>
        <begin position="2061"/>
        <end position="2126"/>
    </location>
</feature>
<reference evidence="7" key="1">
    <citation type="submission" date="2020-07" db="EMBL/GenBank/DDBJ databases">
        <title>Genome sequence and genetic diversity analysis of an under-domesticated orphan crop, white fonio (Digitaria exilis).</title>
        <authorList>
            <person name="Bennetzen J.L."/>
            <person name="Chen S."/>
            <person name="Ma X."/>
            <person name="Wang X."/>
            <person name="Yssel A.E.J."/>
            <person name="Chaluvadi S.R."/>
            <person name="Johnson M."/>
            <person name="Gangashetty P."/>
            <person name="Hamidou F."/>
            <person name="Sanogo M.D."/>
            <person name="Zwaenepoel A."/>
            <person name="Wallace J."/>
            <person name="Van De Peer Y."/>
            <person name="Van Deynze A."/>
        </authorList>
    </citation>
    <scope>NUCLEOTIDE SEQUENCE</scope>
    <source>
        <tissue evidence="7">Leaves</tissue>
    </source>
</reference>
<feature type="short sequence motif" description="VHIID" evidence="4">
    <location>
        <begin position="2092"/>
        <end position="2096"/>
    </location>
</feature>
<dbReference type="SMART" id="SM00343">
    <property type="entry name" value="ZnF_C2HC"/>
    <property type="match status" value="1"/>
</dbReference>
<protein>
    <recommendedName>
        <fullName evidence="6">CCHC-type domain-containing protein</fullName>
    </recommendedName>
</protein>
<feature type="region of interest" description="Leucine repeat I (LRI)" evidence="4">
    <location>
        <begin position="1458"/>
        <end position="1518"/>
    </location>
</feature>
<evidence type="ECO:0000256" key="2">
    <source>
        <dbReference type="ARBA" id="ARBA00023163"/>
    </source>
</evidence>
<dbReference type="GO" id="GO:0003676">
    <property type="term" value="F:nucleic acid binding"/>
    <property type="evidence" value="ECO:0007669"/>
    <property type="project" value="InterPro"/>
</dbReference>
<dbReference type="Pfam" id="PF14223">
    <property type="entry name" value="Retrotran_gag_2"/>
    <property type="match status" value="1"/>
</dbReference>
<name>A0A835DXB9_9POAL</name>
<dbReference type="Proteomes" id="UP000636709">
    <property type="component" value="Unassembled WGS sequence"/>
</dbReference>
<keyword evidence="3" id="KW-0862">Zinc</keyword>
<gene>
    <name evidence="7" type="ORF">HU200_066076</name>
</gene>
<feature type="compositionally biased region" description="Low complexity" evidence="5">
    <location>
        <begin position="2429"/>
        <end position="2444"/>
    </location>
</feature>
<proteinExistence type="inferred from homology"/>
<evidence type="ECO:0000313" key="7">
    <source>
        <dbReference type="EMBL" id="KAF8645831.1"/>
    </source>
</evidence>
<evidence type="ECO:0000256" key="5">
    <source>
        <dbReference type="SAM" id="MobiDB-lite"/>
    </source>
</evidence>
<feature type="region of interest" description="Disordered" evidence="5">
    <location>
        <begin position="2507"/>
        <end position="2531"/>
    </location>
</feature>
<feature type="region of interest" description="SAW" evidence="4">
    <location>
        <begin position="2877"/>
        <end position="2952"/>
    </location>
</feature>
<feature type="region of interest" description="Leucine repeat I (LRI)" evidence="4">
    <location>
        <begin position="2589"/>
        <end position="2649"/>
    </location>
</feature>
<feature type="region of interest" description="Disordered" evidence="5">
    <location>
        <begin position="86"/>
        <end position="115"/>
    </location>
</feature>
<accession>A0A835DXB9</accession>
<keyword evidence="8" id="KW-1185">Reference proteome</keyword>
<dbReference type="GO" id="GO:0008270">
    <property type="term" value="F:zinc ion binding"/>
    <property type="evidence" value="ECO:0007669"/>
    <property type="project" value="UniProtKB-KW"/>
</dbReference>
<dbReference type="EMBL" id="JACEFO010002940">
    <property type="protein sequence ID" value="KAF8645831.1"/>
    <property type="molecule type" value="Genomic_DNA"/>
</dbReference>
<organism evidence="7 8">
    <name type="scientific">Digitaria exilis</name>
    <dbReference type="NCBI Taxonomy" id="1010633"/>
    <lineage>
        <taxon>Eukaryota</taxon>
        <taxon>Viridiplantae</taxon>
        <taxon>Streptophyta</taxon>
        <taxon>Embryophyta</taxon>
        <taxon>Tracheophyta</taxon>
        <taxon>Spermatophyta</taxon>
        <taxon>Magnoliopsida</taxon>
        <taxon>Liliopsida</taxon>
        <taxon>Poales</taxon>
        <taxon>Poaceae</taxon>
        <taxon>PACMAD clade</taxon>
        <taxon>Panicoideae</taxon>
        <taxon>Panicodae</taxon>
        <taxon>Paniceae</taxon>
        <taxon>Anthephorinae</taxon>
        <taxon>Digitaria</taxon>
    </lineage>
</organism>
<feature type="compositionally biased region" description="Basic residues" evidence="5">
    <location>
        <begin position="2568"/>
        <end position="2579"/>
    </location>
</feature>
<feature type="domain" description="CCHC-type" evidence="6">
    <location>
        <begin position="1218"/>
        <end position="1233"/>
    </location>
</feature>
<feature type="region of interest" description="Disordered" evidence="5">
    <location>
        <begin position="2429"/>
        <end position="2464"/>
    </location>
</feature>
<sequence>MDDDGEPFSPSAFLDLPPTPSVDDVDGEDPAALPDDLVLPYISRMLMEEDIADDFFYQYPDHPALLQAQEPYAQILSNSTSDLSSDAAAGASFSSGSSDAATSNTSDGSGTLTLSPSSSDIPVFANATWPYDPLELTKLLAAGAASAAVCLSDAGEASRPEQAAGSEGEEHGVSSVLFSGQNRVMFSGQNRVNMDMVNQAFLKGMEEASKFLPDLPTSKSVLMDNVNAAQAKKKETPRMFQDEKSASNGKGRKNRNRWEEDEDETVTRSSKLMAPEPEETGDLVDKMVYEGYLMSLENMKSLRITMGTEAKNTNTTNTKKGRKGSTTEGEAVDLRTLLIHCAQAVSMDDHRSATELLRQIKRHSSPTGDANQRLSYCFAEGLEARLAGTGSQLYRTLMAKRTSVVEFLRAYQLYLAVTCFRMTAYRFSNMTITKAIAGKKKLHIVDYGVRYGCQWPNLLDYLANRKGGQPEVRMTCIELPQPGFRPTARVEETGRRLSDFARQRGLPFKFHSVTAKWETVSVDDLNIDTDEVLIVNSITHFQNIMDEGVDIYSPSPRDLVLNNIQKMRPDAFILSVVNGSYNTAFFVTRFREALFYYSAIFDMLDATAPRDNEQRLVVERDMIGRCALNVITCEGSDRVERPETYRQWQARNRQAGLRGRIWLLSRTFYLTCSSAPQELDQSSDFYEPPFPLIHSIRCVLQATTMEAGPEDEPFSPSDFLDLPPTPCPDGDDHLSLPFITRVLMEDDDEDDDNDHPALLEAQQPFAEILSGFATSSTVPAFATNATWPYDPVELSQMLLLSNYRTQQPPGMGANGGDGHNRVTMEMLNQAFLKGMEEANKFLPKSNDSLPTDTSMDVFILSSHLKGYEQREPSSIKRLSFWSPLSLLLPLLQICLPIAGAARTPPARADPARDIGAIRFLGSVSTRLLAQNCYVFTGVRFTVLGTPPPSNDYTAPRLLPARLRRSDCTASTDLPASNLYDYFEQGQSRNIMSTDDIPPAGNGATNASGGGKPEQCTSEQGSAFEVKDNLFRGCILGVIAPHLINPLLKKKTGKEMWDALDAQYGVSDAGSELYLMEQFLDYRMVEDRPVVEQANELHVLAKDLGCCNKENPCVLPDKFVAGGIISKLPPSWRDFATSLKHRRQEFTIDGLIGTLDVEEKARAKDVRNKGTLVGASANFVQKNINARTNNKGKSKKPPQPQNPGKAKQTAGFKKKKGACYVCGSEDHFAGKCPQRKEGKFILSSHLKGYEQREPSSIKRLSFWSPLSLLLPLLQICLPIAGAARTPPARADPARDIGAIRFLGSVSTRLLAQNCYVFTGVRFTVLGTPPPSNDYTAPRLLPARLRRSDCTASTDLPASNLYDYFEQGQSRNIMSTDDIPPAGNGATNASGGGLAPGYFSIRNCKLMAPETTEEEGSDMVDEFILNGYQSLLDKMMDMSISMERGIDKNAMKGKSINEAVDLRTLLIHGAQAVATGDGLAATQLIRKIRQHSSPRGDATQRLAHCFTQGLEARLAGTGSQVYKSFMSRNIPAVCCFQMMAFKFSNITICRAIAGRKKVHIVDYGEHYGFQWPTLLGFLATWEGGAPEVRITSIELPQPGRPAADLANLLGNVEFHSRDNTERKLVEQELFGRRALNAIACEGTDRVERPETYRQWQVRTDRAGLRQLPLDPGVVKAVKKKEPSLLPCCPAGVFRSNSHDFKAHLSSVTFVFFCLNFLPGSRSHLAAAFPEPSVFPTVLPPASSYNSFLVSGPEDEPPFSPSDFLDLPPTPCLEEGNDNLVLPFIARVLMEDEDIDDDHPALLKVQQPFAEILSAGSAFAANDATWPYDPVELSQMLLLSNSRTQPPPSMGAHCDGQNRVTMEMLNQAFLKGMEEANKFLPKSNNSFLTDTSIDRLSMSQQAANNDTRGRKNRRHDINWDHVLEAETGRNCKLMAPDTEEATEMVDEFIQNGYQSLLDRMMDLSISMDRETEKNARKKKSTSEAVDLRTLLIHCAQAVATGDRHAATELIREMKQRSSPRGDATQRLAHCFTQGLEARLAGTGSQVYESLMSRRVSAVEFHKAYQLYMAVCCFQMMAFKFSNITICKAIAGRKKVHIVDYGEHYGFQWPTLLGFLAKREGGAPEVRITGIDFPQPGFRPAARVEQTGRRLSNFARQCGIPFKFSSIVAKWETVVVDDLNIEPDEVLIVNGPFHFGTLSDEGGDIDSPSPRDMVLKNIQRMRPDVFILCIENSSYNAPFFVTRFREALFYYSSLFDMMDAIAPRDDTERMLVEQELFGRCALNAIACEGTDRVERPETYRQWQVRNDRAGLRQLPLEPDVVKAIKKKQLVVSECSSSLGRLRSIMAAAPEEFLFVDPEPPSPSVFLDLPPTPVHDDPGAFDDMVLPYVTRLLMDEEATDQDSFFYQYPDHPALLQAQLPFAQILSDAAVTATTSGDTTTTTSSPSFSVDTDDTGSPGGGEDRRGINISDDSDMVTSAFLKGIEEATKFLPTITNNALFPLDHGTYDAHARGRKNSWHPDSAPEPETERATKIMAPDPYDEEATRQMFDEMMLNERDISMKGVEQQQVPAGDKKRRRGRPRRRSSSITDGDDTVDLHELLLRCAQAMSTDDHRTTHSLLAQIRRHSSPTGDATQRLAHCFVEGLEARLAGNGSRLYNSLMVRPTSTIDFLKAYALFMSACCCKKVAFAFSNKTIFDAVAGHRSLHIVDYGLGYGFQWPGLLRGLAARDGGPPAVRITGIDLPQPGFRPAFHVEETGRRLGRCARELGVPFTFRGITAAKREDLVDIAADPADDEVLVVSSLCHFSPRDQVLGNIRRMKPDVFIHGVVNGGHGSGYFPTRFREALFFFGAQFELLDATVARDSPERMVVEREMFGAAAMNVIACEGGDRVERPETYRQWQARNQRAGLTQLPLRREVVKVVVDKVRDKYHADFAVDQDHEWLLHRWKGRVLYGLSTWTSRDR</sequence>
<evidence type="ECO:0000259" key="6">
    <source>
        <dbReference type="PROSITE" id="PS50158"/>
    </source>
</evidence>
<feature type="region of interest" description="VHIID" evidence="4">
    <location>
        <begin position="411"/>
        <end position="476"/>
    </location>
</feature>
<feature type="region of interest" description="Disordered" evidence="5">
    <location>
        <begin position="990"/>
        <end position="1018"/>
    </location>
</feature>
<evidence type="ECO:0000256" key="3">
    <source>
        <dbReference type="PROSITE-ProRule" id="PRU00047"/>
    </source>
</evidence>
<feature type="region of interest" description="SAW" evidence="4">
    <location>
        <begin position="2282"/>
        <end position="2362"/>
    </location>
</feature>
<keyword evidence="3" id="KW-0479">Metal-binding</keyword>
<keyword evidence="2" id="KW-0804">Transcription</keyword>
<feature type="region of interest" description="SAW" evidence="4">
    <location>
        <begin position="632"/>
        <end position="706"/>
    </location>
</feature>
<comment type="caution">
    <text evidence="7">The sequence shown here is derived from an EMBL/GenBank/DDBJ whole genome shotgun (WGS) entry which is preliminary data.</text>
</comment>
<dbReference type="SUPFAM" id="SSF57756">
    <property type="entry name" value="Retrovirus zinc finger-like domains"/>
    <property type="match status" value="1"/>
</dbReference>
<dbReference type="InterPro" id="IPR005202">
    <property type="entry name" value="TF_GRAS"/>
</dbReference>
<keyword evidence="1" id="KW-0805">Transcription regulation</keyword>
<evidence type="ECO:0000313" key="8">
    <source>
        <dbReference type="Proteomes" id="UP000636709"/>
    </source>
</evidence>
<dbReference type="PROSITE" id="PS50985">
    <property type="entry name" value="GRAS"/>
    <property type="match status" value="4"/>
</dbReference>
<dbReference type="InterPro" id="IPR036875">
    <property type="entry name" value="Znf_CCHC_sf"/>
</dbReference>
<feature type="region of interest" description="Leucine repeat I (LRI)" evidence="4">
    <location>
        <begin position="332"/>
        <end position="392"/>
    </location>
</feature>
<keyword evidence="3" id="KW-0863">Zinc-finger</keyword>
<evidence type="ECO:0000256" key="1">
    <source>
        <dbReference type="ARBA" id="ARBA00023015"/>
    </source>
</evidence>
<feature type="region of interest" description="Leucine repeat II (LRII)" evidence="4">
    <location>
        <begin position="2749"/>
        <end position="2781"/>
    </location>
</feature>
<feature type="short sequence motif" description="VHIID" evidence="4">
    <location>
        <begin position="1556"/>
        <end position="1560"/>
    </location>
</feature>
<feature type="region of interest" description="VHIID" evidence="4">
    <location>
        <begin position="2668"/>
        <end position="2733"/>
    </location>
</feature>
<feature type="region of interest" description="Disordered" evidence="5">
    <location>
        <begin position="1"/>
        <end position="34"/>
    </location>
</feature>
<evidence type="ECO:0000256" key="4">
    <source>
        <dbReference type="PROSITE-ProRule" id="PRU01191"/>
    </source>
</evidence>
<feature type="compositionally biased region" description="Basic and acidic residues" evidence="5">
    <location>
        <begin position="232"/>
        <end position="245"/>
    </location>
</feature>
<dbReference type="PROSITE" id="PS50158">
    <property type="entry name" value="ZF_CCHC"/>
    <property type="match status" value="1"/>
</dbReference>
<feature type="short sequence motif" description="VHIID" evidence="4">
    <location>
        <begin position="2699"/>
        <end position="2703"/>
    </location>
</feature>
<feature type="region of interest" description="Leucine repeat II (LRII)" evidence="4">
    <location>
        <begin position="2142"/>
        <end position="2174"/>
    </location>
</feature>
<feature type="region of interest" description="Disordered" evidence="5">
    <location>
        <begin position="2554"/>
        <end position="2585"/>
    </location>
</feature>
<feature type="region of interest" description="Leucine repeat II (LRII)" evidence="4">
    <location>
        <begin position="492"/>
        <end position="524"/>
    </location>
</feature>
<feature type="short sequence motif" description="VHIID" evidence="4">
    <location>
        <begin position="442"/>
        <end position="446"/>
    </location>
</feature>
<feature type="region of interest" description="Disordered" evidence="5">
    <location>
        <begin position="1184"/>
        <end position="1209"/>
    </location>
</feature>
<dbReference type="PANTHER" id="PTHR31636">
    <property type="entry name" value="OSJNBA0084A10.13 PROTEIN-RELATED"/>
    <property type="match status" value="1"/>
</dbReference>
<feature type="region of interest" description="Disordered" evidence="5">
    <location>
        <begin position="231"/>
        <end position="272"/>
    </location>
</feature>
<comment type="caution">
    <text evidence="4">Lacks conserved residue(s) required for the propagation of feature annotation.</text>
</comment>
<dbReference type="Pfam" id="PF03514">
    <property type="entry name" value="GRAS"/>
    <property type="match status" value="5"/>
</dbReference>